<sequence length="52" mass="6243">MLMPILMMDFKEKCKREVQEQKLEKRNASKMGRHFREYKSAQLFLVPDRIGG</sequence>
<evidence type="ECO:0000313" key="2">
    <source>
        <dbReference type="Proteomes" id="UP001219934"/>
    </source>
</evidence>
<accession>A0AAD6BU14</accession>
<organism evidence="1 2">
    <name type="scientific">Pogonophryne albipinna</name>
    <dbReference type="NCBI Taxonomy" id="1090488"/>
    <lineage>
        <taxon>Eukaryota</taxon>
        <taxon>Metazoa</taxon>
        <taxon>Chordata</taxon>
        <taxon>Craniata</taxon>
        <taxon>Vertebrata</taxon>
        <taxon>Euteleostomi</taxon>
        <taxon>Actinopterygii</taxon>
        <taxon>Neopterygii</taxon>
        <taxon>Teleostei</taxon>
        <taxon>Neoteleostei</taxon>
        <taxon>Acanthomorphata</taxon>
        <taxon>Eupercaria</taxon>
        <taxon>Perciformes</taxon>
        <taxon>Notothenioidei</taxon>
        <taxon>Pogonophryne</taxon>
    </lineage>
</organism>
<gene>
    <name evidence="1" type="ORF">JOQ06_021025</name>
</gene>
<keyword evidence="2" id="KW-1185">Reference proteome</keyword>
<dbReference type="Proteomes" id="UP001219934">
    <property type="component" value="Unassembled WGS sequence"/>
</dbReference>
<reference evidence="1" key="1">
    <citation type="submission" date="2022-11" db="EMBL/GenBank/DDBJ databases">
        <title>Chromosome-level genome of Pogonophryne albipinna.</title>
        <authorList>
            <person name="Jo E."/>
        </authorList>
    </citation>
    <scope>NUCLEOTIDE SEQUENCE</scope>
    <source>
        <strain evidence="1">SGF0006</strain>
        <tissue evidence="1">Muscle</tissue>
    </source>
</reference>
<protein>
    <submittedName>
        <fullName evidence="1">Uncharacterized protein</fullName>
    </submittedName>
</protein>
<evidence type="ECO:0000313" key="1">
    <source>
        <dbReference type="EMBL" id="KAJ4949514.1"/>
    </source>
</evidence>
<dbReference type="EMBL" id="JAPTMU010000001">
    <property type="protein sequence ID" value="KAJ4949514.1"/>
    <property type="molecule type" value="Genomic_DNA"/>
</dbReference>
<proteinExistence type="predicted"/>
<dbReference type="AlphaFoldDB" id="A0AAD6BU14"/>
<name>A0AAD6BU14_9TELE</name>
<comment type="caution">
    <text evidence="1">The sequence shown here is derived from an EMBL/GenBank/DDBJ whole genome shotgun (WGS) entry which is preliminary data.</text>
</comment>
<feature type="non-terminal residue" evidence="1">
    <location>
        <position position="52"/>
    </location>
</feature>